<evidence type="ECO:0000313" key="2">
    <source>
        <dbReference type="EMBL" id="MDG3016864.1"/>
    </source>
</evidence>
<dbReference type="AlphaFoldDB" id="A0A9X4RFQ2"/>
<dbReference type="InterPro" id="IPR036610">
    <property type="entry name" value="PEBP-like_sf"/>
</dbReference>
<dbReference type="CDD" id="cd00865">
    <property type="entry name" value="PEBP_bact_arch"/>
    <property type="match status" value="1"/>
</dbReference>
<reference evidence="2" key="1">
    <citation type="submission" date="2022-08" db="EMBL/GenBank/DDBJ databases">
        <title>Genome analysis of Corynebacteriales strain.</title>
        <authorList>
            <person name="Lee S.D."/>
        </authorList>
    </citation>
    <scope>NUCLEOTIDE SEQUENCE</scope>
    <source>
        <strain evidence="2">D3-21</strain>
    </source>
</reference>
<dbReference type="Proteomes" id="UP001152755">
    <property type="component" value="Unassembled WGS sequence"/>
</dbReference>
<comment type="similarity">
    <text evidence="1">Belongs to the UPF0098 family.</text>
</comment>
<protein>
    <submittedName>
        <fullName evidence="2">YbhB/YbcL family Raf kinase inhibitor-like protein</fullName>
    </submittedName>
</protein>
<evidence type="ECO:0000256" key="1">
    <source>
        <dbReference type="ARBA" id="ARBA00007120"/>
    </source>
</evidence>
<organism evidence="2 3">
    <name type="scientific">Speluncibacter jeojiensis</name>
    <dbReference type="NCBI Taxonomy" id="2710754"/>
    <lineage>
        <taxon>Bacteria</taxon>
        <taxon>Bacillati</taxon>
        <taxon>Actinomycetota</taxon>
        <taxon>Actinomycetes</taxon>
        <taxon>Mycobacteriales</taxon>
        <taxon>Speluncibacteraceae</taxon>
        <taxon>Speluncibacter</taxon>
    </lineage>
</organism>
<comment type="caution">
    <text evidence="2">The sequence shown here is derived from an EMBL/GenBank/DDBJ whole genome shotgun (WGS) entry which is preliminary data.</text>
</comment>
<dbReference type="InterPro" id="IPR008914">
    <property type="entry name" value="PEBP"/>
</dbReference>
<gene>
    <name evidence="2" type="ORF">NVS88_20120</name>
</gene>
<dbReference type="RefSeq" id="WP_332520737.1">
    <property type="nucleotide sequence ID" value="NZ_JANRHA010000018.1"/>
</dbReference>
<dbReference type="EMBL" id="JANRHA010000018">
    <property type="protein sequence ID" value="MDG3016864.1"/>
    <property type="molecule type" value="Genomic_DNA"/>
</dbReference>
<proteinExistence type="inferred from homology"/>
<dbReference type="Gene3D" id="3.90.280.10">
    <property type="entry name" value="PEBP-like"/>
    <property type="match status" value="1"/>
</dbReference>
<evidence type="ECO:0000313" key="3">
    <source>
        <dbReference type="Proteomes" id="UP001152755"/>
    </source>
</evidence>
<dbReference type="InterPro" id="IPR005247">
    <property type="entry name" value="YbhB_YbcL/LppC-like"/>
</dbReference>
<sequence>MLRNRRAGEGRLAWNLPGFAGPDSVRLRSSDFEPEGVLSRAHAGRRAGGENLSPALSWTAAPGRTAQWLLVIQDVDSPTRLPFVHCVALLDADRVQLARGALGADTAPAGVRVLRSGMGRGYVGPMPIKGHGPHRYVFQIFALAEPLRAADGGVDLESARAKTVLAGVRGPVLGRGRLDGFYTR</sequence>
<name>A0A9X4RFQ2_9ACTN</name>
<keyword evidence="3" id="KW-1185">Reference proteome</keyword>
<dbReference type="Pfam" id="PF01161">
    <property type="entry name" value="PBP"/>
    <property type="match status" value="1"/>
</dbReference>
<dbReference type="SUPFAM" id="SSF49777">
    <property type="entry name" value="PEBP-like"/>
    <property type="match status" value="1"/>
</dbReference>
<accession>A0A9X4RFQ2</accession>